<evidence type="ECO:0000313" key="1">
    <source>
        <dbReference type="EMBL" id="EEL71335.1"/>
    </source>
</evidence>
<proteinExistence type="predicted"/>
<dbReference type="AlphaFoldDB" id="C2XSP6"/>
<name>C2XSP6_BACMY</name>
<comment type="caution">
    <text evidence="1">The sequence shown here is derived from an EMBL/GenBank/DDBJ whole genome shotgun (WGS) entry which is preliminary data.</text>
</comment>
<dbReference type="Proteomes" id="UP000001753">
    <property type="component" value="Chromosome"/>
</dbReference>
<protein>
    <submittedName>
        <fullName evidence="1">Uncharacterized protein</fullName>
    </submittedName>
</protein>
<sequence>MIVNGKTNMDDHVGFLVYFPCKKMYIYKINEKFENSIAKYYITNYNKFKNS</sequence>
<accession>C2XSP6</accession>
<organism evidence="1">
    <name type="scientific">Bacillus mycoides</name>
    <dbReference type="NCBI Taxonomy" id="1405"/>
    <lineage>
        <taxon>Bacteria</taxon>
        <taxon>Bacillati</taxon>
        <taxon>Bacillota</taxon>
        <taxon>Bacilli</taxon>
        <taxon>Bacillales</taxon>
        <taxon>Bacillaceae</taxon>
        <taxon>Bacillus</taxon>
        <taxon>Bacillus cereus group</taxon>
    </lineage>
</organism>
<dbReference type="HOGENOM" id="CLU_3229192_0_0_9"/>
<dbReference type="EMBL" id="ACMP01000059">
    <property type="protein sequence ID" value="EEL71335.1"/>
    <property type="molecule type" value="Genomic_DNA"/>
</dbReference>
<reference evidence="1" key="1">
    <citation type="journal article" date="2012" name="Genome Res.">
        <title>Genomic characterization of the Bacillus cereus sensu lato species: Backdrop to the evolution of Bacillus anthracis.</title>
        <authorList>
            <person name="Zwick M.E."/>
            <person name="Joseph S.J."/>
            <person name="Didelot X."/>
            <person name="Chen P.E."/>
            <person name="Bishop-Lilly K.A."/>
            <person name="Stewart A.C."/>
            <person name="Willner K."/>
            <person name="Nolan N."/>
            <person name="Lentz S."/>
            <person name="Thomason M.K."/>
            <person name="Sozhamannan S."/>
            <person name="Mateczun A.J."/>
            <person name="Du L."/>
            <person name="Read T.D."/>
        </authorList>
    </citation>
    <scope>NUCLEOTIDE SEQUENCE [LARGE SCALE GENOMIC DNA]</scope>
    <source>
        <strain evidence="1">AH603</strain>
    </source>
</reference>
<gene>
    <name evidence="1" type="ORF">bcere0026_17140</name>
</gene>